<evidence type="ECO:0000259" key="6">
    <source>
        <dbReference type="Pfam" id="PF01379"/>
    </source>
</evidence>
<dbReference type="PANTHER" id="PTHR11557:SF0">
    <property type="entry name" value="PORPHOBILINOGEN DEAMINASE"/>
    <property type="match status" value="1"/>
</dbReference>
<dbReference type="EMBL" id="JBHFEH010000029">
    <property type="protein sequence ID" value="KAL2052159.1"/>
    <property type="molecule type" value="Genomic_DNA"/>
</dbReference>
<accession>A0ABR4B5H7</accession>
<evidence type="ECO:0000256" key="4">
    <source>
        <dbReference type="ARBA" id="ARBA00023133"/>
    </source>
</evidence>
<comment type="caution">
    <text evidence="7">The sequence shown here is derived from an EMBL/GenBank/DDBJ whole genome shotgun (WGS) entry which is preliminary data.</text>
</comment>
<keyword evidence="4" id="KW-0350">Heme biosynthesis</keyword>
<evidence type="ECO:0000256" key="5">
    <source>
        <dbReference type="ARBA" id="ARBA00023244"/>
    </source>
</evidence>
<reference evidence="7 8" key="1">
    <citation type="submission" date="2024-09" db="EMBL/GenBank/DDBJ databases">
        <title>Rethinking Asexuality: The Enigmatic Case of Functional Sexual Genes in Lepraria (Stereocaulaceae).</title>
        <authorList>
            <person name="Doellman M."/>
            <person name="Sun Y."/>
            <person name="Barcenas-Pena A."/>
            <person name="Lumbsch H.T."/>
            <person name="Grewe F."/>
        </authorList>
    </citation>
    <scope>NUCLEOTIDE SEQUENCE [LARGE SCALE GENOMIC DNA]</scope>
    <source>
        <strain evidence="7 8">Grewe 0041</strain>
    </source>
</reference>
<dbReference type="Gene3D" id="3.40.190.10">
    <property type="entry name" value="Periplasmic binding protein-like II"/>
    <property type="match status" value="2"/>
</dbReference>
<evidence type="ECO:0000313" key="7">
    <source>
        <dbReference type="EMBL" id="KAL2052159.1"/>
    </source>
</evidence>
<organism evidence="7 8">
    <name type="scientific">Lepraria finkii</name>
    <dbReference type="NCBI Taxonomy" id="1340010"/>
    <lineage>
        <taxon>Eukaryota</taxon>
        <taxon>Fungi</taxon>
        <taxon>Dikarya</taxon>
        <taxon>Ascomycota</taxon>
        <taxon>Pezizomycotina</taxon>
        <taxon>Lecanoromycetes</taxon>
        <taxon>OSLEUM clade</taxon>
        <taxon>Lecanoromycetidae</taxon>
        <taxon>Lecanorales</taxon>
        <taxon>Lecanorineae</taxon>
        <taxon>Stereocaulaceae</taxon>
        <taxon>Lepraria</taxon>
    </lineage>
</organism>
<evidence type="ECO:0000256" key="1">
    <source>
        <dbReference type="ARBA" id="ARBA00005638"/>
    </source>
</evidence>
<dbReference type="PANTHER" id="PTHR11557">
    <property type="entry name" value="PORPHOBILINOGEN DEAMINASE"/>
    <property type="match status" value="1"/>
</dbReference>
<dbReference type="PRINTS" id="PR00151">
    <property type="entry name" value="PORPHBDMNASE"/>
</dbReference>
<dbReference type="Pfam" id="PF01379">
    <property type="entry name" value="Porphobil_deam"/>
    <property type="match status" value="1"/>
</dbReference>
<dbReference type="InterPro" id="IPR000860">
    <property type="entry name" value="HemC"/>
</dbReference>
<gene>
    <name evidence="7" type="ORF">ABVK25_007601</name>
</gene>
<keyword evidence="8" id="KW-1185">Reference proteome</keyword>
<keyword evidence="3" id="KW-0808">Transferase</keyword>
<dbReference type="InterPro" id="IPR022417">
    <property type="entry name" value="Porphobilin_deaminase_N"/>
</dbReference>
<feature type="domain" description="Porphobilinogen deaminase N-terminal" evidence="6">
    <location>
        <begin position="36"/>
        <end position="254"/>
    </location>
</feature>
<dbReference type="Proteomes" id="UP001590951">
    <property type="component" value="Unassembled WGS sequence"/>
</dbReference>
<evidence type="ECO:0000256" key="3">
    <source>
        <dbReference type="ARBA" id="ARBA00022679"/>
    </source>
</evidence>
<name>A0ABR4B5H7_9LECA</name>
<evidence type="ECO:0000313" key="8">
    <source>
        <dbReference type="Proteomes" id="UP001590951"/>
    </source>
</evidence>
<dbReference type="NCBIfam" id="TIGR00212">
    <property type="entry name" value="hemC"/>
    <property type="match status" value="1"/>
</dbReference>
<dbReference type="EC" id="2.5.1.61" evidence="2"/>
<dbReference type="SUPFAM" id="SSF53850">
    <property type="entry name" value="Periplasmic binding protein-like II"/>
    <property type="match status" value="1"/>
</dbReference>
<evidence type="ECO:0000256" key="2">
    <source>
        <dbReference type="ARBA" id="ARBA00012655"/>
    </source>
</evidence>
<keyword evidence="5" id="KW-0627">Porphyrin biosynthesis</keyword>
<protein>
    <recommendedName>
        <fullName evidence="2">hydroxymethylbilane synthase</fullName>
        <ecNumber evidence="2">2.5.1.61</ecNumber>
    </recommendedName>
</protein>
<dbReference type="PIRSF" id="PIRSF001438">
    <property type="entry name" value="4pyrrol_synth_OHMeBilane_synth"/>
    <property type="match status" value="1"/>
</dbReference>
<proteinExistence type="inferred from homology"/>
<comment type="similarity">
    <text evidence="1">Belongs to the HMBS family.</text>
</comment>
<sequence>MAHYQLPTRPPHLHLLPHLPQCPTLPSSTPSTQRTVRIGTRSSALALAQCHLFATLLTKGNPSLTTAILPTHTSLGDTDKSTSLHTLASGGKALWTEDLEAELLNGRVDILVHSMKDVPTQIAQEFRIAAVGMRDEPRDAVVMSTTRAQEGKKTLGDLPEGGVVGTSSVRRAAMIRRKYPHLTIQDVRGNIGTRLTKLDTPSLGFDALVLAGAGVQRLGLADRISSWLGSPEGMLHAVGQGALGVEWRASDEWVEGLVGGCGRGREGRRVSWECVAERGVLRALEGGVFGSCGGGVWLG</sequence>